<keyword evidence="2" id="KW-1185">Reference proteome</keyword>
<dbReference type="Proteomes" id="UP001056120">
    <property type="component" value="Linkage Group LG25"/>
</dbReference>
<proteinExistence type="predicted"/>
<organism evidence="1 2">
    <name type="scientific">Smallanthus sonchifolius</name>
    <dbReference type="NCBI Taxonomy" id="185202"/>
    <lineage>
        <taxon>Eukaryota</taxon>
        <taxon>Viridiplantae</taxon>
        <taxon>Streptophyta</taxon>
        <taxon>Embryophyta</taxon>
        <taxon>Tracheophyta</taxon>
        <taxon>Spermatophyta</taxon>
        <taxon>Magnoliopsida</taxon>
        <taxon>eudicotyledons</taxon>
        <taxon>Gunneridae</taxon>
        <taxon>Pentapetalae</taxon>
        <taxon>asterids</taxon>
        <taxon>campanulids</taxon>
        <taxon>Asterales</taxon>
        <taxon>Asteraceae</taxon>
        <taxon>Asteroideae</taxon>
        <taxon>Heliantheae alliance</taxon>
        <taxon>Millerieae</taxon>
        <taxon>Smallanthus</taxon>
    </lineage>
</organism>
<reference evidence="1 2" key="2">
    <citation type="journal article" date="2022" name="Mol. Ecol. Resour.">
        <title>The genomes of chicory, endive, great burdock and yacon provide insights into Asteraceae paleo-polyploidization history and plant inulin production.</title>
        <authorList>
            <person name="Fan W."/>
            <person name="Wang S."/>
            <person name="Wang H."/>
            <person name="Wang A."/>
            <person name="Jiang F."/>
            <person name="Liu H."/>
            <person name="Zhao H."/>
            <person name="Xu D."/>
            <person name="Zhang Y."/>
        </authorList>
    </citation>
    <scope>NUCLEOTIDE SEQUENCE [LARGE SCALE GENOMIC DNA]</scope>
    <source>
        <strain evidence="2">cv. Yunnan</strain>
        <tissue evidence="1">Leaves</tissue>
    </source>
</reference>
<comment type="caution">
    <text evidence="1">The sequence shown here is derived from an EMBL/GenBank/DDBJ whole genome shotgun (WGS) entry which is preliminary data.</text>
</comment>
<dbReference type="EMBL" id="CM042042">
    <property type="protein sequence ID" value="KAI3704353.1"/>
    <property type="molecule type" value="Genomic_DNA"/>
</dbReference>
<evidence type="ECO:0000313" key="1">
    <source>
        <dbReference type="EMBL" id="KAI3704353.1"/>
    </source>
</evidence>
<evidence type="ECO:0000313" key="2">
    <source>
        <dbReference type="Proteomes" id="UP001056120"/>
    </source>
</evidence>
<reference evidence="2" key="1">
    <citation type="journal article" date="2022" name="Mol. Ecol. Resour.">
        <title>The genomes of chicory, endive, great burdock and yacon provide insights into Asteraceae palaeo-polyploidization history and plant inulin production.</title>
        <authorList>
            <person name="Fan W."/>
            <person name="Wang S."/>
            <person name="Wang H."/>
            <person name="Wang A."/>
            <person name="Jiang F."/>
            <person name="Liu H."/>
            <person name="Zhao H."/>
            <person name="Xu D."/>
            <person name="Zhang Y."/>
        </authorList>
    </citation>
    <scope>NUCLEOTIDE SEQUENCE [LARGE SCALE GENOMIC DNA]</scope>
    <source>
        <strain evidence="2">cv. Yunnan</strain>
    </source>
</reference>
<gene>
    <name evidence="1" type="ORF">L1987_74571</name>
</gene>
<sequence length="575" mass="65412">MSRSKSRSGYLEFGHKKHSSFLLRTISGSKICRGDAFASQVDKEALVSGVRNSVGLSENRIVKAAMMQKQLSNLEDELKNTKQRLDEAENERNRVIAELQEVKETANAGLSPKKAEKMYSDLKSLEDSLSNSKKEIESRDKQISLLSNRIKSAKVFEVKLSEKDVTLDKLKKRILELEDELEITKQSESHMLESLTLQTEQIAQTKMDLEESKLDVITLNEKLNDLQKGSKIALDRKSNLNLNSSLETKTLTYEIARLKEEIKQLNRELEFQKHTSEESISGWTAKEMGFISCINKAYEENASLSRENNKLHEALVVAENTTRITREESFKLRELLKQALNESSAAKEASNKAQAKTSELKDLLAEKEESIRVLTKENDRLRITEVAAHENMKECKRILTAKAEPNKHHEDKEHTDVFNSPVGSLYEEHLDGRTTPQQMFSFDFGDMKVFNKEDDTMFDVEDDPEKEEALKGSIFDTSASPKSEPRTPTTKADHRRNATGESGQFEEVDNSVNSSSAHHTEGGDDKWFYMYGLYNRKKLFKKIGELVVGKTNNKHEGLIDQGKEHAKEQSKEQVN</sequence>
<protein>
    <submittedName>
        <fullName evidence="1">Uncharacterized protein</fullName>
    </submittedName>
</protein>
<name>A0ACB9A3B0_9ASTR</name>
<accession>A0ACB9A3B0</accession>